<evidence type="ECO:0000313" key="1">
    <source>
        <dbReference type="EMBL" id="CDO17800.1"/>
    </source>
</evidence>
<gene>
    <name evidence="1" type="ORF">BN963_SGAL_00993</name>
    <name evidence="2" type="ORF">NCTC13773_02260</name>
</gene>
<dbReference type="AlphaFoldDB" id="A0A060RH44"/>
<reference evidence="1 3" key="2">
    <citation type="submission" date="2014-05" db="EMBL/GenBank/DDBJ databases">
        <title>Genome sequence of Streptococcus gallolyticus.</title>
        <authorList>
            <person name="Del Campo R."/>
        </authorList>
    </citation>
    <scope>NUCLEOTIDE SEQUENCE [LARGE SCALE GENOMIC DNA]</scope>
    <source>
        <strain evidence="1 3">LMG17956</strain>
    </source>
</reference>
<accession>A0A060RH44</accession>
<organism evidence="1 3">
    <name type="scientific">Streptococcus gallolyticus</name>
    <dbReference type="NCBI Taxonomy" id="315405"/>
    <lineage>
        <taxon>Bacteria</taxon>
        <taxon>Bacillati</taxon>
        <taxon>Bacillota</taxon>
        <taxon>Bacilli</taxon>
        <taxon>Lactobacillales</taxon>
        <taxon>Streptococcaceae</taxon>
        <taxon>Streptococcus</taxon>
    </lineage>
</organism>
<evidence type="ECO:0000313" key="2">
    <source>
        <dbReference type="EMBL" id="SQG80429.1"/>
    </source>
</evidence>
<protein>
    <submittedName>
        <fullName evidence="1">Uncharacterized protein</fullName>
    </submittedName>
</protein>
<dbReference type="Proteomes" id="UP000249013">
    <property type="component" value="Chromosome 1"/>
</dbReference>
<name>A0A060RH44_9STRE</name>
<dbReference type="Proteomes" id="UP000027584">
    <property type="component" value="Unassembled WGS sequence"/>
</dbReference>
<dbReference type="EMBL" id="CCBC010000138">
    <property type="protein sequence ID" value="CDO17800.1"/>
    <property type="molecule type" value="Genomic_DNA"/>
</dbReference>
<proteinExistence type="predicted"/>
<evidence type="ECO:0000313" key="3">
    <source>
        <dbReference type="Proteomes" id="UP000027584"/>
    </source>
</evidence>
<sequence>MQKVTEFKELSKELLAAYEGGASTACKWAMVTCAHDIALGGYGTSDPGSACAYMRRVCKN</sequence>
<dbReference type="EMBL" id="LS483409">
    <property type="protein sequence ID" value="SQG80429.1"/>
    <property type="molecule type" value="Genomic_DNA"/>
</dbReference>
<reference evidence="2 4" key="3">
    <citation type="submission" date="2018-06" db="EMBL/GenBank/DDBJ databases">
        <authorList>
            <consortium name="Pathogen Informatics"/>
            <person name="Doyle S."/>
        </authorList>
    </citation>
    <scope>NUCLEOTIDE SEQUENCE [LARGE SCALE GENOMIC DNA]</scope>
    <source>
        <strain evidence="2 4">NCTC13773</strain>
    </source>
</reference>
<evidence type="ECO:0000313" key="4">
    <source>
        <dbReference type="Proteomes" id="UP000249013"/>
    </source>
</evidence>
<dbReference type="RefSeq" id="WP_013643491.1">
    <property type="nucleotide sequence ID" value="NZ_CP113954.2"/>
</dbReference>
<reference evidence="1 3" key="1">
    <citation type="submission" date="2014-02" db="EMBL/GenBank/DDBJ databases">
        <authorList>
            <person name="Manrique M."/>
        </authorList>
    </citation>
    <scope>NUCLEOTIDE SEQUENCE [LARGE SCALE GENOMIC DNA]</scope>
    <source>
        <strain evidence="1 3">LMG17956</strain>
    </source>
</reference>